<dbReference type="InterPro" id="IPR019079">
    <property type="entry name" value="Capsule_synth_CapA"/>
</dbReference>
<proteinExistence type="predicted"/>
<gene>
    <name evidence="2" type="ORF">CGLO_13924</name>
</gene>
<evidence type="ECO:0000313" key="2">
    <source>
        <dbReference type="EMBL" id="EQB46986.1"/>
    </source>
</evidence>
<protein>
    <recommendedName>
        <fullName evidence="1">Capsule synthesis protein CapA domain-containing protein</fullName>
    </recommendedName>
</protein>
<dbReference type="Proteomes" id="UP000015530">
    <property type="component" value="Unassembled WGS sequence"/>
</dbReference>
<dbReference type="AlphaFoldDB" id="T0L611"/>
<reference evidence="3" key="1">
    <citation type="journal article" date="2013" name="Mol. Plant Microbe Interact.">
        <title>Global aspects of pacC regulation of pathogenicity genes in Colletotrichum gloeosporioides as revealed by transcriptome analysis.</title>
        <authorList>
            <person name="Alkan N."/>
            <person name="Meng X."/>
            <person name="Friedlander G."/>
            <person name="Reuveni E."/>
            <person name="Sukno S."/>
            <person name="Sherman A."/>
            <person name="Thon M."/>
            <person name="Fluhr R."/>
            <person name="Prusky D."/>
        </authorList>
    </citation>
    <scope>NUCLEOTIDE SEQUENCE [LARGE SCALE GENOMIC DNA]</scope>
    <source>
        <strain evidence="3">Cg-14</strain>
    </source>
</reference>
<comment type="caution">
    <text evidence="2">The sequence shown here is derived from an EMBL/GenBank/DDBJ whole genome shotgun (WGS) entry which is preliminary data.</text>
</comment>
<evidence type="ECO:0000313" key="3">
    <source>
        <dbReference type="Proteomes" id="UP000015530"/>
    </source>
</evidence>
<dbReference type="Pfam" id="PF09587">
    <property type="entry name" value="PGA_cap"/>
    <property type="match status" value="1"/>
</dbReference>
<feature type="domain" description="Capsule synthesis protein CapA" evidence="1">
    <location>
        <begin position="2"/>
        <end position="29"/>
    </location>
</feature>
<name>T0L611_COLGC</name>
<organism evidence="2 3">
    <name type="scientific">Colletotrichum gloeosporioides (strain Cg-14)</name>
    <name type="common">Anthracnose fungus</name>
    <name type="synonym">Glomerella cingulata</name>
    <dbReference type="NCBI Taxonomy" id="1237896"/>
    <lineage>
        <taxon>Eukaryota</taxon>
        <taxon>Fungi</taxon>
        <taxon>Dikarya</taxon>
        <taxon>Ascomycota</taxon>
        <taxon>Pezizomycotina</taxon>
        <taxon>Sordariomycetes</taxon>
        <taxon>Hypocreomycetidae</taxon>
        <taxon>Glomerellales</taxon>
        <taxon>Glomerellaceae</taxon>
        <taxon>Colletotrichum</taxon>
        <taxon>Colletotrichum gloeosporioides species complex</taxon>
    </lineage>
</organism>
<dbReference type="EMBL" id="AMYD01003165">
    <property type="protein sequence ID" value="EQB46986.1"/>
    <property type="molecule type" value="Genomic_DNA"/>
</dbReference>
<sequence>MSKAGADIIIGAHPHVLEPMEAGQEHVILHLFSII</sequence>
<dbReference type="HOGENOM" id="CLU_3368446_0_0_1"/>
<accession>T0L611</accession>
<evidence type="ECO:0000259" key="1">
    <source>
        <dbReference type="Pfam" id="PF09587"/>
    </source>
</evidence>